<evidence type="ECO:0000256" key="7">
    <source>
        <dbReference type="ARBA" id="ARBA00023049"/>
    </source>
</evidence>
<evidence type="ECO:0000256" key="9">
    <source>
        <dbReference type="HAMAP-Rule" id="MF_01924"/>
    </source>
</evidence>
<comment type="similarity">
    <text evidence="9 10">Belongs to the peptidase M15D family.</text>
</comment>
<comment type="catalytic activity">
    <reaction evidence="1 9 10">
        <text>D-alanyl-D-alanine + H2O = 2 D-alanine</text>
        <dbReference type="Rhea" id="RHEA:20661"/>
        <dbReference type="ChEBI" id="CHEBI:15377"/>
        <dbReference type="ChEBI" id="CHEBI:57416"/>
        <dbReference type="ChEBI" id="CHEBI:57822"/>
        <dbReference type="EC" id="3.4.13.22"/>
    </reaction>
</comment>
<dbReference type="InterPro" id="IPR000755">
    <property type="entry name" value="A_A_dipeptidase"/>
</dbReference>
<dbReference type="Gene3D" id="3.30.1380.10">
    <property type="match status" value="1"/>
</dbReference>
<keyword evidence="3 9" id="KW-0479">Metal-binding</keyword>
<feature type="active site" description="Proton donor/acceptor" evidence="9">
    <location>
        <position position="198"/>
    </location>
</feature>
<keyword evidence="2 9" id="KW-0645">Protease</keyword>
<comment type="caution">
    <text evidence="11">The sequence shown here is derived from an EMBL/GenBank/DDBJ whole genome shotgun (WGS) entry which is preliminary data.</text>
</comment>
<dbReference type="GO" id="GO:0008270">
    <property type="term" value="F:zinc ion binding"/>
    <property type="evidence" value="ECO:0007669"/>
    <property type="project" value="UniProtKB-UniRule"/>
</dbReference>
<evidence type="ECO:0000256" key="8">
    <source>
        <dbReference type="ARBA" id="ARBA00023316"/>
    </source>
</evidence>
<dbReference type="RefSeq" id="WP_191006426.1">
    <property type="nucleotide sequence ID" value="NZ_JACXAD010000021.1"/>
</dbReference>
<organism evidence="11 12">
    <name type="scientific">Hymenobacter montanus</name>
    <dbReference type="NCBI Taxonomy" id="2771359"/>
    <lineage>
        <taxon>Bacteria</taxon>
        <taxon>Pseudomonadati</taxon>
        <taxon>Bacteroidota</taxon>
        <taxon>Cytophagia</taxon>
        <taxon>Cytophagales</taxon>
        <taxon>Hymenobacteraceae</taxon>
        <taxon>Hymenobacter</taxon>
    </lineage>
</organism>
<evidence type="ECO:0000256" key="2">
    <source>
        <dbReference type="ARBA" id="ARBA00022670"/>
    </source>
</evidence>
<comment type="cofactor">
    <cofactor evidence="9">
        <name>Zn(2+)</name>
        <dbReference type="ChEBI" id="CHEBI:29105"/>
    </cofactor>
    <text evidence="9">Binds 1 zinc ion per subunit.</text>
</comment>
<dbReference type="CDD" id="cd14840">
    <property type="entry name" value="D-Ala-D-Ala_dipeptidase_Aad"/>
    <property type="match status" value="1"/>
</dbReference>
<evidence type="ECO:0000256" key="10">
    <source>
        <dbReference type="PIRNR" id="PIRNR026671"/>
    </source>
</evidence>
<feature type="binding site" evidence="9">
    <location>
        <position position="140"/>
    </location>
    <ligand>
        <name>Zn(2+)</name>
        <dbReference type="ChEBI" id="CHEBI:29105"/>
        <note>catalytic</note>
    </ligand>
</feature>
<keyword evidence="8 10" id="KW-0961">Cell wall biogenesis/degradation</keyword>
<dbReference type="PIRSF" id="PIRSF026671">
    <property type="entry name" value="AA_dipeptidase"/>
    <property type="match status" value="1"/>
</dbReference>
<evidence type="ECO:0000256" key="5">
    <source>
        <dbReference type="ARBA" id="ARBA00022833"/>
    </source>
</evidence>
<dbReference type="InterPro" id="IPR009045">
    <property type="entry name" value="Zn_M74/Hedgehog-like"/>
</dbReference>
<evidence type="ECO:0000256" key="3">
    <source>
        <dbReference type="ARBA" id="ARBA00022723"/>
    </source>
</evidence>
<feature type="binding site" evidence="9">
    <location>
        <position position="201"/>
    </location>
    <ligand>
        <name>Zn(2+)</name>
        <dbReference type="ChEBI" id="CHEBI:29105"/>
        <note>catalytic</note>
    </ligand>
</feature>
<evidence type="ECO:0000313" key="12">
    <source>
        <dbReference type="Proteomes" id="UP000612233"/>
    </source>
</evidence>
<dbReference type="EC" id="3.4.13.22" evidence="9 10"/>
<name>A0A927BGS0_9BACT</name>
<keyword evidence="6 9" id="KW-0224">Dipeptidase</keyword>
<evidence type="ECO:0000256" key="6">
    <source>
        <dbReference type="ARBA" id="ARBA00022997"/>
    </source>
</evidence>
<keyword evidence="7 9" id="KW-0482">Metalloprotease</keyword>
<dbReference type="Proteomes" id="UP000612233">
    <property type="component" value="Unassembled WGS sequence"/>
</dbReference>
<dbReference type="GO" id="GO:0006508">
    <property type="term" value="P:proteolysis"/>
    <property type="evidence" value="ECO:0007669"/>
    <property type="project" value="UniProtKB-KW"/>
</dbReference>
<dbReference type="AlphaFoldDB" id="A0A927BGS0"/>
<dbReference type="PANTHER" id="PTHR43126">
    <property type="entry name" value="D-ALANYL-D-ALANINE DIPEPTIDASE"/>
    <property type="match status" value="1"/>
</dbReference>
<dbReference type="GO" id="GO:0071555">
    <property type="term" value="P:cell wall organization"/>
    <property type="evidence" value="ECO:0007669"/>
    <property type="project" value="UniProtKB-KW"/>
</dbReference>
<dbReference type="Pfam" id="PF01427">
    <property type="entry name" value="Peptidase_M15"/>
    <property type="match status" value="1"/>
</dbReference>
<dbReference type="GO" id="GO:0008237">
    <property type="term" value="F:metallopeptidase activity"/>
    <property type="evidence" value="ECO:0007669"/>
    <property type="project" value="UniProtKB-KW"/>
</dbReference>
<evidence type="ECO:0000256" key="1">
    <source>
        <dbReference type="ARBA" id="ARBA00001362"/>
    </source>
</evidence>
<dbReference type="PROSITE" id="PS51257">
    <property type="entry name" value="PROKAR_LIPOPROTEIN"/>
    <property type="match status" value="1"/>
</dbReference>
<reference evidence="11" key="1">
    <citation type="submission" date="2020-09" db="EMBL/GenBank/DDBJ databases">
        <authorList>
            <person name="Kim M.K."/>
        </authorList>
    </citation>
    <scope>NUCLEOTIDE SEQUENCE</scope>
    <source>
        <strain evidence="11">BT664</strain>
    </source>
</reference>
<keyword evidence="5 9" id="KW-0862">Zinc</keyword>
<proteinExistence type="inferred from homology"/>
<feature type="binding site" evidence="9">
    <location>
        <position position="133"/>
    </location>
    <ligand>
        <name>Zn(2+)</name>
        <dbReference type="ChEBI" id="CHEBI:29105"/>
        <note>catalytic</note>
    </ligand>
</feature>
<dbReference type="HAMAP" id="MF_01924">
    <property type="entry name" value="A_A_dipeptidase"/>
    <property type="match status" value="1"/>
</dbReference>
<dbReference type="PANTHER" id="PTHR43126:SF1">
    <property type="entry name" value="D-ALANYL-D-ALANINE DIPEPTIDASE"/>
    <property type="match status" value="1"/>
</dbReference>
<evidence type="ECO:0000256" key="4">
    <source>
        <dbReference type="ARBA" id="ARBA00022801"/>
    </source>
</evidence>
<protein>
    <recommendedName>
        <fullName evidence="9 10">D-alanyl-D-alanine dipeptidase</fullName>
        <shortName evidence="9 10">D-Ala-D-Ala dipeptidase</shortName>
        <ecNumber evidence="9 10">3.4.13.22</ecNumber>
    </recommendedName>
</protein>
<dbReference type="GO" id="GO:0160237">
    <property type="term" value="F:D-Ala-D-Ala dipeptidase activity"/>
    <property type="evidence" value="ECO:0007669"/>
    <property type="project" value="UniProtKB-EC"/>
</dbReference>
<dbReference type="EMBL" id="JACXAD010000021">
    <property type="protein sequence ID" value="MBD2769618.1"/>
    <property type="molecule type" value="Genomic_DNA"/>
</dbReference>
<feature type="site" description="Transition state stabilizer" evidence="9">
    <location>
        <position position="104"/>
    </location>
</feature>
<comment type="function">
    <text evidence="9 10">Catalyzes hydrolysis of the D-alanyl-D-alanine dipeptide.</text>
</comment>
<keyword evidence="4 9" id="KW-0378">Hydrolase</keyword>
<sequence length="220" mass="25239">MFILPKQRDRIRWVVLFSALFSSCVAKPPREKGTFKNSDLVELIKLDPTIKLDIRYATSKNLAGRPVYTEARAFLQRPAAEALSRANKALELLGYRLLVFDGYRPWSVTKIFWDITPATGKQFVANPKKGSRHNRGCAVDVSLYEIASGKEVAMPGEYDEMSERSYASYAGGTPQQRALRDLLRSKMEENGFTGLDAEWWHFDYKDWKSYRIQNIPFSQL</sequence>
<evidence type="ECO:0000313" key="11">
    <source>
        <dbReference type="EMBL" id="MBD2769618.1"/>
    </source>
</evidence>
<keyword evidence="12" id="KW-1185">Reference proteome</keyword>
<gene>
    <name evidence="11" type="ORF">IC235_17145</name>
</gene>
<dbReference type="SUPFAM" id="SSF55166">
    <property type="entry name" value="Hedgehog/DD-peptidase"/>
    <property type="match status" value="1"/>
</dbReference>
<accession>A0A927BGS0</accession>